<feature type="compositionally biased region" description="Acidic residues" evidence="1">
    <location>
        <begin position="35"/>
        <end position="48"/>
    </location>
</feature>
<feature type="compositionally biased region" description="Basic and acidic residues" evidence="1">
    <location>
        <begin position="146"/>
        <end position="162"/>
    </location>
</feature>
<feature type="region of interest" description="Disordered" evidence="1">
    <location>
        <begin position="1"/>
        <end position="388"/>
    </location>
</feature>
<dbReference type="KEGG" id="cre:CHLRE_10g450450v5"/>
<dbReference type="STRING" id="3055.A0A2K3DB52"/>
<organism evidence="2 3">
    <name type="scientific">Chlamydomonas reinhardtii</name>
    <name type="common">Chlamydomonas smithii</name>
    <dbReference type="NCBI Taxonomy" id="3055"/>
    <lineage>
        <taxon>Eukaryota</taxon>
        <taxon>Viridiplantae</taxon>
        <taxon>Chlorophyta</taxon>
        <taxon>core chlorophytes</taxon>
        <taxon>Chlorophyceae</taxon>
        <taxon>CS clade</taxon>
        <taxon>Chlamydomonadales</taxon>
        <taxon>Chlamydomonadaceae</taxon>
        <taxon>Chlamydomonas</taxon>
    </lineage>
</organism>
<dbReference type="RefSeq" id="XP_001698509.2">
    <property type="nucleotide sequence ID" value="XM_001698457.2"/>
</dbReference>
<proteinExistence type="predicted"/>
<feature type="compositionally biased region" description="Polar residues" evidence="1">
    <location>
        <begin position="204"/>
        <end position="275"/>
    </location>
</feature>
<dbReference type="EMBL" id="CM008971">
    <property type="protein sequence ID" value="PNW77757.1"/>
    <property type="molecule type" value="Genomic_DNA"/>
</dbReference>
<feature type="compositionally biased region" description="Basic and acidic residues" evidence="1">
    <location>
        <begin position="193"/>
        <end position="202"/>
    </location>
</feature>
<feature type="compositionally biased region" description="Basic and acidic residues" evidence="1">
    <location>
        <begin position="117"/>
        <end position="128"/>
    </location>
</feature>
<dbReference type="AlphaFoldDB" id="A0A2K3DB52"/>
<dbReference type="ExpressionAtlas" id="A0A2K3DB52">
    <property type="expression patterns" value="baseline"/>
</dbReference>
<gene>
    <name evidence="2" type="ORF">CHLRE_10g450450v5</name>
</gene>
<dbReference type="PaxDb" id="3055-EDP08002"/>
<feature type="compositionally biased region" description="Acidic residues" evidence="1">
    <location>
        <begin position="57"/>
        <end position="71"/>
    </location>
</feature>
<evidence type="ECO:0000313" key="2">
    <source>
        <dbReference type="EMBL" id="PNW77757.1"/>
    </source>
</evidence>
<keyword evidence="3" id="KW-1185">Reference proteome</keyword>
<dbReference type="Proteomes" id="UP000006906">
    <property type="component" value="Chromosome 10"/>
</dbReference>
<name>A0A2K3DB52_CHLRE</name>
<feature type="compositionally biased region" description="Acidic residues" evidence="1">
    <location>
        <begin position="80"/>
        <end position="104"/>
    </location>
</feature>
<dbReference type="Gramene" id="PNW77757">
    <property type="protein sequence ID" value="PNW77757"/>
    <property type="gene ID" value="CHLRE_10g450450v5"/>
</dbReference>
<dbReference type="OrthoDB" id="541588at2759"/>
<dbReference type="InParanoid" id="A0A2K3DB52"/>
<evidence type="ECO:0000256" key="1">
    <source>
        <dbReference type="SAM" id="MobiDB-lite"/>
    </source>
</evidence>
<protein>
    <submittedName>
        <fullName evidence="2">Uncharacterized protein</fullName>
    </submittedName>
</protein>
<reference evidence="2 3" key="1">
    <citation type="journal article" date="2007" name="Science">
        <title>The Chlamydomonas genome reveals the evolution of key animal and plant functions.</title>
        <authorList>
            <person name="Merchant S.S."/>
            <person name="Prochnik S.E."/>
            <person name="Vallon O."/>
            <person name="Harris E.H."/>
            <person name="Karpowicz S.J."/>
            <person name="Witman G.B."/>
            <person name="Terry A."/>
            <person name="Salamov A."/>
            <person name="Fritz-Laylin L.K."/>
            <person name="Marechal-Drouard L."/>
            <person name="Marshall W.F."/>
            <person name="Qu L.H."/>
            <person name="Nelson D.R."/>
            <person name="Sanderfoot A.A."/>
            <person name="Spalding M.H."/>
            <person name="Kapitonov V.V."/>
            <person name="Ren Q."/>
            <person name="Ferris P."/>
            <person name="Lindquist E."/>
            <person name="Shapiro H."/>
            <person name="Lucas S.M."/>
            <person name="Grimwood J."/>
            <person name="Schmutz J."/>
            <person name="Cardol P."/>
            <person name="Cerutti H."/>
            <person name="Chanfreau G."/>
            <person name="Chen C.L."/>
            <person name="Cognat V."/>
            <person name="Croft M.T."/>
            <person name="Dent R."/>
            <person name="Dutcher S."/>
            <person name="Fernandez E."/>
            <person name="Fukuzawa H."/>
            <person name="Gonzalez-Ballester D."/>
            <person name="Gonzalez-Halphen D."/>
            <person name="Hallmann A."/>
            <person name="Hanikenne M."/>
            <person name="Hippler M."/>
            <person name="Inwood W."/>
            <person name="Jabbari K."/>
            <person name="Kalanon M."/>
            <person name="Kuras R."/>
            <person name="Lefebvre P.A."/>
            <person name="Lemaire S.D."/>
            <person name="Lobanov A.V."/>
            <person name="Lohr M."/>
            <person name="Manuell A."/>
            <person name="Meier I."/>
            <person name="Mets L."/>
            <person name="Mittag M."/>
            <person name="Mittelmeier T."/>
            <person name="Moroney J.V."/>
            <person name="Moseley J."/>
            <person name="Napoli C."/>
            <person name="Nedelcu A.M."/>
            <person name="Niyogi K."/>
            <person name="Novoselov S.V."/>
            <person name="Paulsen I.T."/>
            <person name="Pazour G."/>
            <person name="Purton S."/>
            <person name="Ral J.P."/>
            <person name="Riano-Pachon D.M."/>
            <person name="Riekhof W."/>
            <person name="Rymarquis L."/>
            <person name="Schroda M."/>
            <person name="Stern D."/>
            <person name="Umen J."/>
            <person name="Willows R."/>
            <person name="Wilson N."/>
            <person name="Zimmer S.L."/>
            <person name="Allmer J."/>
            <person name="Balk J."/>
            <person name="Bisova K."/>
            <person name="Chen C.J."/>
            <person name="Elias M."/>
            <person name="Gendler K."/>
            <person name="Hauser C."/>
            <person name="Lamb M.R."/>
            <person name="Ledford H."/>
            <person name="Long J.C."/>
            <person name="Minagawa J."/>
            <person name="Page M.D."/>
            <person name="Pan J."/>
            <person name="Pootakham W."/>
            <person name="Roje S."/>
            <person name="Rose A."/>
            <person name="Stahlberg E."/>
            <person name="Terauchi A.M."/>
            <person name="Yang P."/>
            <person name="Ball S."/>
            <person name="Bowler C."/>
            <person name="Dieckmann C.L."/>
            <person name="Gladyshev V.N."/>
            <person name="Green P."/>
            <person name="Jorgensen R."/>
            <person name="Mayfield S."/>
            <person name="Mueller-Roeber B."/>
            <person name="Rajamani S."/>
            <person name="Sayre R.T."/>
            <person name="Brokstein P."/>
            <person name="Dubchak I."/>
            <person name="Goodstein D."/>
            <person name="Hornick L."/>
            <person name="Huang Y.W."/>
            <person name="Jhaveri J."/>
            <person name="Luo Y."/>
            <person name="Martinez D."/>
            <person name="Ngau W.C."/>
            <person name="Otillar B."/>
            <person name="Poliakov A."/>
            <person name="Porter A."/>
            <person name="Szajkowski L."/>
            <person name="Werner G."/>
            <person name="Zhou K."/>
            <person name="Grigoriev I.V."/>
            <person name="Rokhsar D.S."/>
            <person name="Grossman A.R."/>
        </authorList>
    </citation>
    <scope>NUCLEOTIDE SEQUENCE [LARGE SCALE GENOMIC DNA]</scope>
    <source>
        <strain evidence="3">CC-503</strain>
    </source>
</reference>
<accession>A0A2K3DB52</accession>
<dbReference type="GeneID" id="5724061"/>
<evidence type="ECO:0000313" key="3">
    <source>
        <dbReference type="Proteomes" id="UP000006906"/>
    </source>
</evidence>
<sequence>MSDNENEAPALDTADADEEAEVIRPETAATSTFDGDVDLPDGGDEGDVGEGGAEVAAEPDEPEPAEPEPAEPEPAPAADPEPEPEVEAAEPEAEAAEPEAEAAEPEPAAKEEEEEEPAAKEEEEPAAKEEEEEAPAAKEDEPEPAAAKEAEAELEPEAKPEAEAEAEPAASKDETEAEAAPATAGEGGEDGEGGERGYKAGEEGSTSVKSAKSEAVGSTSVKSAKSEAVGSTSVKSAKSEAVGSTSVKSAKSEAVGSTSVKSAKSEAVGSTSVKSNAAGEHPDVVTDINDSPEAHAEVDEMAQAQAREVMRSRQNSMVGEQPKLKPSPSQDERRRSSGTNASVRSAATPPTKKEQQAPNESLAPMSVHPPSPSKIKQGPWLSGTYKLPKSGKIISGEELCDALLRMTNAYVDKMTQEQGGKSIPPEAATVFNTKKISQDEYDAMITRLYKPKDRSVTDSDRIQLMTLKYTEEGKETWQPVKQVTQEDQQAYMCNLYQRCLDNRKKTQEELAAKYLKPLGQPRKF</sequence>